<dbReference type="AlphaFoldDB" id="A0A9P7Z703"/>
<evidence type="ECO:0000313" key="2">
    <source>
        <dbReference type="Proteomes" id="UP000887226"/>
    </source>
</evidence>
<dbReference type="Proteomes" id="UP000887226">
    <property type="component" value="Unassembled WGS sequence"/>
</dbReference>
<dbReference type="SUPFAM" id="SSF51161">
    <property type="entry name" value="Trimeric LpxA-like enzymes"/>
    <property type="match status" value="1"/>
</dbReference>
<accession>A0A9P7Z703</accession>
<protein>
    <submittedName>
        <fullName evidence="1">Uncharacterized protein</fullName>
    </submittedName>
</protein>
<dbReference type="OrthoDB" id="25818at2759"/>
<gene>
    <name evidence="1" type="ORF">BJ878DRAFT_562119</name>
</gene>
<evidence type="ECO:0000313" key="1">
    <source>
        <dbReference type="EMBL" id="KAG9246048.1"/>
    </source>
</evidence>
<comment type="caution">
    <text evidence="1">The sequence shown here is derived from an EMBL/GenBank/DDBJ whole genome shotgun (WGS) entry which is preliminary data.</text>
</comment>
<dbReference type="GO" id="GO:0008374">
    <property type="term" value="F:O-acyltransferase activity"/>
    <property type="evidence" value="ECO:0007669"/>
    <property type="project" value="TreeGrafter"/>
</dbReference>
<dbReference type="InterPro" id="IPR051159">
    <property type="entry name" value="Hexapeptide_acetyltransf"/>
</dbReference>
<dbReference type="PANTHER" id="PTHR23416:SF54">
    <property type="entry name" value="ACETYLTRANSFERASE, CYSE_LACA_LPXA_NODL FAMILY (AFU_ORTHOLOGUE AFUA_2G08430)-RELATED"/>
    <property type="match status" value="1"/>
</dbReference>
<proteinExistence type="predicted"/>
<reference evidence="1" key="1">
    <citation type="journal article" date="2021" name="IMA Fungus">
        <title>Genomic characterization of three marine fungi, including Emericellopsis atlantica sp. nov. with signatures of a generalist lifestyle and marine biomass degradation.</title>
        <authorList>
            <person name="Hagestad O.C."/>
            <person name="Hou L."/>
            <person name="Andersen J.H."/>
            <person name="Hansen E.H."/>
            <person name="Altermark B."/>
            <person name="Li C."/>
            <person name="Kuhnert E."/>
            <person name="Cox R.J."/>
            <person name="Crous P.W."/>
            <person name="Spatafora J.W."/>
            <person name="Lail K."/>
            <person name="Amirebrahimi M."/>
            <person name="Lipzen A."/>
            <person name="Pangilinan J."/>
            <person name="Andreopoulos W."/>
            <person name="Hayes R.D."/>
            <person name="Ng V."/>
            <person name="Grigoriev I.V."/>
            <person name="Jackson S.A."/>
            <person name="Sutton T.D.S."/>
            <person name="Dobson A.D.W."/>
            <person name="Rama T."/>
        </authorList>
    </citation>
    <scope>NUCLEOTIDE SEQUENCE</scope>
    <source>
        <strain evidence="1">TRa3180A</strain>
    </source>
</reference>
<organism evidence="1 2">
    <name type="scientific">Calycina marina</name>
    <dbReference type="NCBI Taxonomy" id="1763456"/>
    <lineage>
        <taxon>Eukaryota</taxon>
        <taxon>Fungi</taxon>
        <taxon>Dikarya</taxon>
        <taxon>Ascomycota</taxon>
        <taxon>Pezizomycotina</taxon>
        <taxon>Leotiomycetes</taxon>
        <taxon>Helotiales</taxon>
        <taxon>Pezizellaceae</taxon>
        <taxon>Calycina</taxon>
    </lineage>
</organism>
<dbReference type="InterPro" id="IPR011004">
    <property type="entry name" value="Trimer_LpxA-like_sf"/>
</dbReference>
<keyword evidence="2" id="KW-1185">Reference proteome</keyword>
<dbReference type="Gene3D" id="2.160.10.10">
    <property type="entry name" value="Hexapeptide repeat proteins"/>
    <property type="match status" value="1"/>
</dbReference>
<dbReference type="EMBL" id="MU253819">
    <property type="protein sequence ID" value="KAG9246048.1"/>
    <property type="molecule type" value="Genomic_DNA"/>
</dbReference>
<dbReference type="PANTHER" id="PTHR23416">
    <property type="entry name" value="SIALIC ACID SYNTHASE-RELATED"/>
    <property type="match status" value="1"/>
</dbReference>
<name>A0A9P7Z703_9HELO</name>
<sequence length="142" mass="15646">MNFRAAKSDAMLALKLEIKKQLKAFNDDTIHDEDTLATLQHRCMKVAKHMMGKLGTDTNVEAPLFLKWGCQTFVDNSCYINRDVSIYDIAPVITGDKVLIAPSVKSCTDTPASLAFPVAVVQKSKTSLDNTLLTRRSGSLNI</sequence>